<dbReference type="PRINTS" id="PR00110">
    <property type="entry name" value="ALPHAAMYLASE"/>
</dbReference>
<dbReference type="SMART" id="SM00642">
    <property type="entry name" value="Aamy"/>
    <property type="match status" value="1"/>
</dbReference>
<protein>
    <recommendedName>
        <fullName evidence="6">Alpha-amylase</fullName>
        <ecNumber evidence="6">3.2.1.1</ecNumber>
    </recommendedName>
</protein>
<dbReference type="InterPro" id="IPR013780">
    <property type="entry name" value="Glyco_hydro_b"/>
</dbReference>
<feature type="domain" description="Alpha-amylase C-terminal beta-sheet" evidence="9">
    <location>
        <begin position="364"/>
        <end position="424"/>
    </location>
</feature>
<dbReference type="Gene3D" id="2.60.40.10">
    <property type="entry name" value="Immunoglobulins"/>
    <property type="match status" value="2"/>
</dbReference>
<evidence type="ECO:0000256" key="6">
    <source>
        <dbReference type="RuleBase" id="RU361134"/>
    </source>
</evidence>
<dbReference type="NCBIfam" id="TIGR04183">
    <property type="entry name" value="Por_Secre_tail"/>
    <property type="match status" value="1"/>
</dbReference>
<comment type="caution">
    <text evidence="10">The sequence shown here is derived from an EMBL/GenBank/DDBJ whole genome shotgun (WGS) entry which is preliminary data.</text>
</comment>
<keyword evidence="4 6" id="KW-0326">Glycosidase</keyword>
<dbReference type="SUPFAM" id="SSF51445">
    <property type="entry name" value="(Trans)glycosidases"/>
    <property type="match status" value="1"/>
</dbReference>
<dbReference type="Pfam" id="PF18962">
    <property type="entry name" value="Por_Secre_tail"/>
    <property type="match status" value="1"/>
</dbReference>
<feature type="chain" id="PRO_5016768810" description="Alpha-amylase" evidence="7">
    <location>
        <begin position="26"/>
        <end position="721"/>
    </location>
</feature>
<comment type="catalytic activity">
    <reaction evidence="6">
        <text>Endohydrolysis of (1-&gt;4)-alpha-D-glucosidic linkages in polysaccharides containing three or more (1-&gt;4)-alpha-linked D-glucose units.</text>
        <dbReference type="EC" id="3.2.1.1"/>
    </reaction>
</comment>
<gene>
    <name evidence="10" type="ORF">DFO77_104160</name>
</gene>
<dbReference type="SUPFAM" id="SSF51011">
    <property type="entry name" value="Glycosyl hydrolase domain"/>
    <property type="match status" value="1"/>
</dbReference>
<feature type="signal peptide" evidence="7">
    <location>
        <begin position="1"/>
        <end position="25"/>
    </location>
</feature>
<evidence type="ECO:0000256" key="7">
    <source>
        <dbReference type="SAM" id="SignalP"/>
    </source>
</evidence>
<organism evidence="10 11">
    <name type="scientific">Marinilabilia salmonicolor</name>
    <dbReference type="NCBI Taxonomy" id="989"/>
    <lineage>
        <taxon>Bacteria</taxon>
        <taxon>Pseudomonadati</taxon>
        <taxon>Bacteroidota</taxon>
        <taxon>Bacteroidia</taxon>
        <taxon>Marinilabiliales</taxon>
        <taxon>Marinilabiliaceae</taxon>
        <taxon>Marinilabilia</taxon>
    </lineage>
</organism>
<dbReference type="Proteomes" id="UP000252733">
    <property type="component" value="Unassembled WGS sequence"/>
</dbReference>
<dbReference type="InterPro" id="IPR026444">
    <property type="entry name" value="Secre_tail"/>
</dbReference>
<dbReference type="Gene3D" id="3.20.20.80">
    <property type="entry name" value="Glycosidases"/>
    <property type="match status" value="1"/>
</dbReference>
<dbReference type="GO" id="GO:0004556">
    <property type="term" value="F:alpha-amylase activity"/>
    <property type="evidence" value="ECO:0007669"/>
    <property type="project" value="UniProtKB-UniRule"/>
</dbReference>
<dbReference type="SMART" id="SM00810">
    <property type="entry name" value="Alpha-amyl_C2"/>
    <property type="match status" value="1"/>
</dbReference>
<keyword evidence="3 6" id="KW-0119">Carbohydrate metabolism</keyword>
<evidence type="ECO:0000256" key="2">
    <source>
        <dbReference type="ARBA" id="ARBA00022801"/>
    </source>
</evidence>
<dbReference type="InterPro" id="IPR006047">
    <property type="entry name" value="GH13_cat_dom"/>
</dbReference>
<dbReference type="CDD" id="cd11314">
    <property type="entry name" value="AmyAc_arch_bac_plant_AmyA"/>
    <property type="match status" value="1"/>
</dbReference>
<dbReference type="GO" id="GO:0005509">
    <property type="term" value="F:calcium ion binding"/>
    <property type="evidence" value="ECO:0007669"/>
    <property type="project" value="InterPro"/>
</dbReference>
<keyword evidence="11" id="KW-1185">Reference proteome</keyword>
<dbReference type="RefSeq" id="WP_114436565.1">
    <property type="nucleotide sequence ID" value="NZ_QPIZ01000004.1"/>
</dbReference>
<dbReference type="EC" id="3.2.1.1" evidence="6"/>
<dbReference type="GO" id="GO:0005975">
    <property type="term" value="P:carbohydrate metabolic process"/>
    <property type="evidence" value="ECO:0007669"/>
    <property type="project" value="InterPro"/>
</dbReference>
<dbReference type="Gene3D" id="2.60.40.1180">
    <property type="entry name" value="Golgi alpha-mannosidase II"/>
    <property type="match status" value="1"/>
</dbReference>
<dbReference type="EMBL" id="QPIZ01000004">
    <property type="protein sequence ID" value="RCW38402.1"/>
    <property type="molecule type" value="Genomic_DNA"/>
</dbReference>
<evidence type="ECO:0000313" key="10">
    <source>
        <dbReference type="EMBL" id="RCW38402.1"/>
    </source>
</evidence>
<dbReference type="Pfam" id="PF00128">
    <property type="entry name" value="Alpha-amylase"/>
    <property type="match status" value="1"/>
</dbReference>
<dbReference type="InterPro" id="IPR017853">
    <property type="entry name" value="GH"/>
</dbReference>
<dbReference type="Pfam" id="PF07821">
    <property type="entry name" value="Alpha-amyl_C2"/>
    <property type="match status" value="1"/>
</dbReference>
<keyword evidence="7" id="KW-0732">Signal</keyword>
<reference evidence="10 11" key="1">
    <citation type="submission" date="2018-07" db="EMBL/GenBank/DDBJ databases">
        <title>Freshwater and sediment microbial communities from various areas in North America, analyzing microbe dynamics in response to fracking.</title>
        <authorList>
            <person name="Lamendella R."/>
        </authorList>
    </citation>
    <scope>NUCLEOTIDE SEQUENCE [LARGE SCALE GENOMIC DNA]</scope>
    <source>
        <strain evidence="10 11">160A</strain>
    </source>
</reference>
<dbReference type="InterPro" id="IPR031965">
    <property type="entry name" value="CBM26"/>
</dbReference>
<evidence type="ECO:0000259" key="8">
    <source>
        <dbReference type="SMART" id="SM00642"/>
    </source>
</evidence>
<dbReference type="InterPro" id="IPR013783">
    <property type="entry name" value="Ig-like_fold"/>
</dbReference>
<dbReference type="InterPro" id="IPR006046">
    <property type="entry name" value="Alpha_amylase"/>
</dbReference>
<sequence length="721" mass="79511">MKKSYYTIKLLLIFSLFALTPLAKSQVPSQSTDIMLQGFGWDSYSASNWATLTSMAPEIGQNFDLIWLPPSGNDLTTNSMGYLPVFYFDQNSSFGTQAELKTLIQTLNNNGTKAIADIVINHRNGETNWVDFPVETYNGTTHSWGLEAICEGDEVKDQNLAYDHTPTGNPDTGENYAAARDVDHTNVNVQNTIKAYLDFLKNEIGYDGWRYDLVKGYEGGYTAMYNNSANAYLSVGEFWDGNYDLVTGWIDATNATSTAFDFPAKYALNNAFNNGYNLTELTWLSGTENQPAGLIHNDYYKKYAITFVDNHDTGRSDNASRFTGNVLAAYAFILSSPGIPCVWMNHWNDANYTTKINELIEARKLAGLHSESNVTVNQSAQDIYVATATGNNGSLIVKIGTASYDAPTDYTLQTSGTDYAVWTKTATDPTPNPEPTPTSTITVKFYNNNTSWSNVNVHAWDDSGTLNTWPGESMTNEGDNWFSYTFSSVTGYLNVIFNDGTDQTIDITNIDADACFSTTTTTDGDGHLHHIEVNCTDGTTTAPISVAYQNTQAWSDIYIYTWDNTGAELTGTWPGTAITEFQDGWYRYDFEASVNHVNVIFNNGDGSQTGNIEGITSTSCYAGTTPDYVECPSVVTSVAKTENTGNQLEIFPNPVKNFIQILSSQQVEKVSIASINGNITDLFEAVNQNTRIDVSHLSPGLYFIIVQDVTGKETIGRFIKQ</sequence>
<comment type="similarity">
    <text evidence="1 5">Belongs to the glycosyl hydrolase 13 family.</text>
</comment>
<dbReference type="PANTHER" id="PTHR43447">
    <property type="entry name" value="ALPHA-AMYLASE"/>
    <property type="match status" value="1"/>
</dbReference>
<evidence type="ECO:0000256" key="1">
    <source>
        <dbReference type="ARBA" id="ARBA00008061"/>
    </source>
</evidence>
<proteinExistence type="inferred from homology"/>
<name>A0A368VBA8_9BACT</name>
<evidence type="ECO:0000256" key="5">
    <source>
        <dbReference type="RuleBase" id="RU003615"/>
    </source>
</evidence>
<accession>A0A368VBA8</accession>
<dbReference type="InterPro" id="IPR012850">
    <property type="entry name" value="A-amylase_bs_C"/>
</dbReference>
<evidence type="ECO:0000256" key="4">
    <source>
        <dbReference type="ARBA" id="ARBA00023295"/>
    </source>
</evidence>
<keyword evidence="2 6" id="KW-0378">Hydrolase</keyword>
<dbReference type="Pfam" id="PF16738">
    <property type="entry name" value="CBM26"/>
    <property type="match status" value="2"/>
</dbReference>
<evidence type="ECO:0000256" key="3">
    <source>
        <dbReference type="ARBA" id="ARBA00023277"/>
    </source>
</evidence>
<evidence type="ECO:0000259" key="9">
    <source>
        <dbReference type="SMART" id="SM00810"/>
    </source>
</evidence>
<feature type="domain" description="Glycosyl hydrolase family 13 catalytic" evidence="8">
    <location>
        <begin position="33"/>
        <end position="363"/>
    </location>
</feature>
<evidence type="ECO:0000313" key="11">
    <source>
        <dbReference type="Proteomes" id="UP000252733"/>
    </source>
</evidence>
<dbReference type="AlphaFoldDB" id="A0A368VBA8"/>